<dbReference type="SUPFAM" id="SSF51735">
    <property type="entry name" value="NAD(P)-binding Rossmann-fold domains"/>
    <property type="match status" value="1"/>
</dbReference>
<dbReference type="AlphaFoldDB" id="A0A545AY32"/>
<accession>A0A545AY32</accession>
<sequence>MLARGLTPVLSGRDPERLRTVAAEFSEPPVRPATLGDPSALTRALAGAAAVVNCAGPFGDTLPRCWTPVAGWCSSTACSRSGRPTRPRPGRGGRSRRPSAGRR</sequence>
<organism evidence="2 3">
    <name type="scientific">Cryptosporangium phraense</name>
    <dbReference type="NCBI Taxonomy" id="2593070"/>
    <lineage>
        <taxon>Bacteria</taxon>
        <taxon>Bacillati</taxon>
        <taxon>Actinomycetota</taxon>
        <taxon>Actinomycetes</taxon>
        <taxon>Cryptosporangiales</taxon>
        <taxon>Cryptosporangiaceae</taxon>
        <taxon>Cryptosporangium</taxon>
    </lineage>
</organism>
<dbReference type="InterPro" id="IPR036291">
    <property type="entry name" value="NAD(P)-bd_dom_sf"/>
</dbReference>
<evidence type="ECO:0000256" key="1">
    <source>
        <dbReference type="SAM" id="MobiDB-lite"/>
    </source>
</evidence>
<feature type="compositionally biased region" description="Basic residues" evidence="1">
    <location>
        <begin position="83"/>
        <end position="103"/>
    </location>
</feature>
<dbReference type="Gene3D" id="3.40.50.720">
    <property type="entry name" value="NAD(P)-binding Rossmann-like Domain"/>
    <property type="match status" value="1"/>
</dbReference>
<dbReference type="InParanoid" id="A0A545AY32"/>
<evidence type="ECO:0008006" key="4">
    <source>
        <dbReference type="Google" id="ProtNLM"/>
    </source>
</evidence>
<evidence type="ECO:0000313" key="3">
    <source>
        <dbReference type="Proteomes" id="UP000317982"/>
    </source>
</evidence>
<name>A0A545AY32_9ACTN</name>
<gene>
    <name evidence="2" type="ORF">FL583_06890</name>
</gene>
<keyword evidence="3" id="KW-1185">Reference proteome</keyword>
<dbReference type="OrthoDB" id="4420885at2"/>
<protein>
    <recommendedName>
        <fullName evidence="4">Saccharopine dehydrogenase NADP binding domain-containing protein</fullName>
    </recommendedName>
</protein>
<evidence type="ECO:0000313" key="2">
    <source>
        <dbReference type="EMBL" id="TQS46249.1"/>
    </source>
</evidence>
<dbReference type="EMBL" id="VIRS01000003">
    <property type="protein sequence ID" value="TQS46249.1"/>
    <property type="molecule type" value="Genomic_DNA"/>
</dbReference>
<dbReference type="Proteomes" id="UP000317982">
    <property type="component" value="Unassembled WGS sequence"/>
</dbReference>
<reference evidence="2 3" key="1">
    <citation type="submission" date="2019-07" db="EMBL/GenBank/DDBJ databases">
        <title>Cryptosporangium phraense sp. nov., isolated from plant litter.</title>
        <authorList>
            <person name="Suriyachadkun C."/>
        </authorList>
    </citation>
    <scope>NUCLEOTIDE SEQUENCE [LARGE SCALE GENOMIC DNA]</scope>
    <source>
        <strain evidence="2 3">A-T 5661</strain>
    </source>
</reference>
<feature type="region of interest" description="Disordered" evidence="1">
    <location>
        <begin position="76"/>
        <end position="103"/>
    </location>
</feature>
<proteinExistence type="predicted"/>
<comment type="caution">
    <text evidence="2">The sequence shown here is derived from an EMBL/GenBank/DDBJ whole genome shotgun (WGS) entry which is preliminary data.</text>
</comment>